<dbReference type="EMBL" id="DF968182">
    <property type="protein sequence ID" value="GAP42572.1"/>
    <property type="molecule type" value="Genomic_DNA"/>
</dbReference>
<dbReference type="RefSeq" id="WP_082189462.1">
    <property type="nucleotide sequence ID" value="NZ_DF968182.1"/>
</dbReference>
<accession>A0A0S7BQ76</accession>
<proteinExistence type="predicted"/>
<dbReference type="Pfam" id="PF03692">
    <property type="entry name" value="CxxCxxCC"/>
    <property type="match status" value="1"/>
</dbReference>
<dbReference type="PANTHER" id="PTHR35866:SF1">
    <property type="entry name" value="YKGJ FAMILY CYSTEINE CLUSTER PROTEIN"/>
    <property type="match status" value="1"/>
</dbReference>
<dbReference type="InterPro" id="IPR005358">
    <property type="entry name" value="Puta_zinc/iron-chelating_dom"/>
</dbReference>
<protein>
    <submittedName>
        <fullName evidence="1">Fe-S-cluster containining protein</fullName>
    </submittedName>
</protein>
<evidence type="ECO:0000313" key="1">
    <source>
        <dbReference type="EMBL" id="GAP42572.1"/>
    </source>
</evidence>
<dbReference type="AlphaFoldDB" id="A0A0S7BQ76"/>
<sequence length="178" mass="20180">MRSSSSADLTDLKIVEADVPRPEQLKTLFRANQSLLLKATKRLAKINPRSLDSAVHSMHDQAFGFYDCLLCANCCRSISPAIRYSDVDDMAKKLRIKPSEVVEKYLRTDSDGDFVFHSAPCPFIDGDNYCSIYSHRPKACREYPHTDRSRFYQLLKLSLKNAEICPVVYAILLKLSAV</sequence>
<dbReference type="OrthoDB" id="665764at2"/>
<reference evidence="1" key="1">
    <citation type="journal article" date="2015" name="Genome Announc.">
        <title>Draft Genome Sequence of Bacteroidales Strain TBC1, a Novel Isolate from a Methanogenic Wastewater Treatment System.</title>
        <authorList>
            <person name="Tourlousse D.M."/>
            <person name="Matsuura N."/>
            <person name="Sun L."/>
            <person name="Toyonaga M."/>
            <person name="Kuroda K."/>
            <person name="Ohashi A."/>
            <person name="Cruz R."/>
            <person name="Yamaguchi T."/>
            <person name="Sekiguchi Y."/>
        </authorList>
    </citation>
    <scope>NUCLEOTIDE SEQUENCE [LARGE SCALE GENOMIC DNA]</scope>
    <source>
        <strain evidence="1">TBC1</strain>
    </source>
</reference>
<name>A0A0S7BQ76_9BACT</name>
<dbReference type="STRING" id="1678841.TBC1_11703"/>
<evidence type="ECO:0000313" key="2">
    <source>
        <dbReference type="Proteomes" id="UP000053091"/>
    </source>
</evidence>
<organism evidence="1">
    <name type="scientific">Lentimicrobium saccharophilum</name>
    <dbReference type="NCBI Taxonomy" id="1678841"/>
    <lineage>
        <taxon>Bacteria</taxon>
        <taxon>Pseudomonadati</taxon>
        <taxon>Bacteroidota</taxon>
        <taxon>Bacteroidia</taxon>
        <taxon>Bacteroidales</taxon>
        <taxon>Lentimicrobiaceae</taxon>
        <taxon>Lentimicrobium</taxon>
    </lineage>
</organism>
<keyword evidence="2" id="KW-1185">Reference proteome</keyword>
<gene>
    <name evidence="1" type="ORF">TBC1_11703</name>
</gene>
<dbReference type="Proteomes" id="UP000053091">
    <property type="component" value="Unassembled WGS sequence"/>
</dbReference>
<dbReference type="PANTHER" id="PTHR35866">
    <property type="entry name" value="PUTATIVE-RELATED"/>
    <property type="match status" value="1"/>
</dbReference>